<feature type="region of interest" description="Disordered" evidence="1">
    <location>
        <begin position="23"/>
        <end position="42"/>
    </location>
</feature>
<dbReference type="STRING" id="253628.A0A0D1ZW71"/>
<dbReference type="OrthoDB" id="4845846at2759"/>
<name>A0A0D1ZW71_9PEZI</name>
<gene>
    <name evidence="2" type="ORF">PV09_09494</name>
</gene>
<dbReference type="Proteomes" id="UP000053259">
    <property type="component" value="Unassembled WGS sequence"/>
</dbReference>
<evidence type="ECO:0000313" key="2">
    <source>
        <dbReference type="EMBL" id="KIV98742.1"/>
    </source>
</evidence>
<dbReference type="HOGENOM" id="CLU_250638_0_0_1"/>
<sequence>MQNYVTLQSWTQNGSRESWIVEDDGYLPSSDSGNNDASQVSPCHRDKVAALYKEELRRIAQKEQDIPTANVALDDLALTTNWMPNILLQSIEEDIGRAAILEQENKQDTGVPSPIHAAAPLVRSTRTASGMAVSYLQQPSHPNIKLPPITSQLYSLHDETEQESKAEWSDDAHLDSDFDGFEENDSEDSVADEMFQETCETIVQSVESPSDDKLADAVGKLSAFLCTEEFLDSRASSTFIVSFSGLISFPYPGSTFKRPQNYTPKLSALIYCICLCLLEATIPRYAHPLIGWQARPHTGLLSRFNPVRERFMCLGCQALMGELLSLRSYGRAISRSDGPTFRVQWSDDSQTVCWDAGKDVGSLTMDQLRQFGRKSTNSASVSLTRLMYGWVPDIHLKGIRDMISNQKKGYSFVQEPANKLNTAYLDLSSRACLDLINGLIKGDQWNMAAVRRYLQEEVEFLIQMMLVMYLLGGQAPRSPDLFSIEHRNGESTSRGTCVHDGVVVYIIQHWKARQATNKEFNVAWYLTPDASKILATYLIYVRPFTDILCRVCLQYQHEHCLLFVSPEHPEKPWKVGVLTNALKTLSKAICGTSFRVQVYRQLSIAVTEKYIKQISKPFNRYDDKSVSADIEVAFSWQSGHRPLQRGTTYGIDGAFPDSLQPALLRIYKWASCEWQGFMRSDNIASSSPESRHESVSIERLGDKRRTPPVQEEREAKRRHSSGLSQVVVDLCQSDTLEPGVLNRNDSGDLSLSPVPIYLSNMVQVSLINQENTGSDDKGSAWARWIQARKARRKHMQHVTESHEVLQTKSVNNSEIQSARDTFSYLGRYGLIVCKGCKYAVWPSEVGSHLSSANHRMPKIDRQRIQQEIMSWKGLVTSINSLELPNPIPEVIPELSLYDGLLCTLEKEKCKAVARTQDGLRKHWGREHKGWTFEKFNWMIEEATCVINGEAQYDGEKSGMKIEFSEYESALVYALAVLGVSETGWRGPDSYPPILLSVIKCARFMVVQKAVHMAGGLVENEHFTGRRKMDLDKDSGLNSNDTASLSLLSSIQLRSHGRSSSLIIYEPASLNRFRWASSSICGWSSPGNPSSPAIEPRGRPQTCHVRTCLDIVNDMMDQFMVRGTKGPMQWMLDLRTYGLKIYYNTTRSGHVEWCNGDELLYKKAQFNMAQFRSMLHGLIKQMRQIMFNELLFCGGKKAKDIPNVPWNTIRDDPTNTTPGWSFLDDERTRLPVNVEKYMASIAQFREKLLVAAHITGGQPARGTEILSIRYSNIWKGGHRNVFIEDGLVVFVTKYHKGYALSGDVKVIHRYLPREIGELVVWYLWLVRPFERWLQSIIGGQYKEGVEEDHNSESKASRLFCHDGNGREWTSGRMRQALERATAQGLGYGLHIQAYRDIAIGEEGEGDAIEDLQAGYGSHIAGMVYARGLFEMDGAIASRRQQFRTSSIDWHRFLAFPSAMDMNPV</sequence>
<reference evidence="2 3" key="1">
    <citation type="submission" date="2015-01" db="EMBL/GenBank/DDBJ databases">
        <title>The Genome Sequence of Ochroconis gallopava CBS43764.</title>
        <authorList>
            <consortium name="The Broad Institute Genomics Platform"/>
            <person name="Cuomo C."/>
            <person name="de Hoog S."/>
            <person name="Gorbushina A."/>
            <person name="Stielow B."/>
            <person name="Teixiera M."/>
            <person name="Abouelleil A."/>
            <person name="Chapman S.B."/>
            <person name="Priest M."/>
            <person name="Young S.K."/>
            <person name="Wortman J."/>
            <person name="Nusbaum C."/>
            <person name="Birren B."/>
        </authorList>
    </citation>
    <scope>NUCLEOTIDE SEQUENCE [LARGE SCALE GENOMIC DNA]</scope>
    <source>
        <strain evidence="2 3">CBS 43764</strain>
    </source>
</reference>
<dbReference type="EMBL" id="KN847601">
    <property type="protein sequence ID" value="KIV98742.1"/>
    <property type="molecule type" value="Genomic_DNA"/>
</dbReference>
<dbReference type="Pfam" id="PF12013">
    <property type="entry name" value="OrsD"/>
    <property type="match status" value="1"/>
</dbReference>
<feature type="region of interest" description="Disordered" evidence="1">
    <location>
        <begin position="683"/>
        <end position="721"/>
    </location>
</feature>
<proteinExistence type="predicted"/>
<protein>
    <submittedName>
        <fullName evidence="2">Uncharacterized protein</fullName>
    </submittedName>
</protein>
<accession>A0A0D1ZW71</accession>
<dbReference type="RefSeq" id="XP_016208612.1">
    <property type="nucleotide sequence ID" value="XM_016363559.1"/>
</dbReference>
<organism evidence="2 3">
    <name type="scientific">Verruconis gallopava</name>
    <dbReference type="NCBI Taxonomy" id="253628"/>
    <lineage>
        <taxon>Eukaryota</taxon>
        <taxon>Fungi</taxon>
        <taxon>Dikarya</taxon>
        <taxon>Ascomycota</taxon>
        <taxon>Pezizomycotina</taxon>
        <taxon>Dothideomycetes</taxon>
        <taxon>Pleosporomycetidae</taxon>
        <taxon>Venturiales</taxon>
        <taxon>Sympoventuriaceae</taxon>
        <taxon>Verruconis</taxon>
    </lineage>
</organism>
<dbReference type="GeneID" id="27317467"/>
<keyword evidence="3" id="KW-1185">Reference proteome</keyword>
<feature type="compositionally biased region" description="Basic and acidic residues" evidence="1">
    <location>
        <begin position="689"/>
        <end position="715"/>
    </location>
</feature>
<evidence type="ECO:0000313" key="3">
    <source>
        <dbReference type="Proteomes" id="UP000053259"/>
    </source>
</evidence>
<dbReference type="InParanoid" id="A0A0D1ZW71"/>
<feature type="compositionally biased region" description="Polar residues" evidence="1">
    <location>
        <begin position="29"/>
        <end position="41"/>
    </location>
</feature>
<evidence type="ECO:0000256" key="1">
    <source>
        <dbReference type="SAM" id="MobiDB-lite"/>
    </source>
</evidence>
<dbReference type="VEuPathDB" id="FungiDB:PV09_09494"/>
<dbReference type="InterPro" id="IPR022698">
    <property type="entry name" value="OrsD"/>
</dbReference>